<dbReference type="EMBL" id="WKJM01000006">
    <property type="protein sequence ID" value="MRX08132.1"/>
    <property type="molecule type" value="Genomic_DNA"/>
</dbReference>
<dbReference type="AlphaFoldDB" id="A0A6L5QFU3"/>
<keyword evidence="2" id="KW-1185">Reference proteome</keyword>
<evidence type="ECO:0000313" key="2">
    <source>
        <dbReference type="Proteomes" id="UP000481037"/>
    </source>
</evidence>
<sequence>MTERHDDVELIETAARRFGVPTEVLSALLALEESFQNFTVFGTKAEFTRRVYTILDDASSASSASSKAEK</sequence>
<proteinExistence type="predicted"/>
<name>A0A6L5QFU3_9BURK</name>
<evidence type="ECO:0000313" key="1">
    <source>
        <dbReference type="EMBL" id="MRX08132.1"/>
    </source>
</evidence>
<dbReference type="Proteomes" id="UP000481037">
    <property type="component" value="Unassembled WGS sequence"/>
</dbReference>
<gene>
    <name evidence="1" type="ORF">GJ697_09835</name>
</gene>
<reference evidence="1 2" key="1">
    <citation type="submission" date="2019-11" db="EMBL/GenBank/DDBJ databases">
        <title>Novel species isolated from a subtropical stream in China.</title>
        <authorList>
            <person name="Lu H."/>
        </authorList>
    </citation>
    <scope>NUCLEOTIDE SEQUENCE [LARGE SCALE GENOMIC DNA]</scope>
    <source>
        <strain evidence="1 2">FT25W</strain>
    </source>
</reference>
<comment type="caution">
    <text evidence="1">The sequence shown here is derived from an EMBL/GenBank/DDBJ whole genome shotgun (WGS) entry which is preliminary data.</text>
</comment>
<dbReference type="RefSeq" id="WP_154363911.1">
    <property type="nucleotide sequence ID" value="NZ_WKJM01000006.1"/>
</dbReference>
<protein>
    <submittedName>
        <fullName evidence="1">Uncharacterized protein</fullName>
    </submittedName>
</protein>
<accession>A0A6L5QFU3</accession>
<organism evidence="1 2">
    <name type="scientific">Duganella alba</name>
    <dbReference type="NCBI Taxonomy" id="2666081"/>
    <lineage>
        <taxon>Bacteria</taxon>
        <taxon>Pseudomonadati</taxon>
        <taxon>Pseudomonadota</taxon>
        <taxon>Betaproteobacteria</taxon>
        <taxon>Burkholderiales</taxon>
        <taxon>Oxalobacteraceae</taxon>
        <taxon>Telluria group</taxon>
        <taxon>Duganella</taxon>
    </lineage>
</organism>